<evidence type="ECO:0000313" key="1">
    <source>
        <dbReference type="EMBL" id="MEY9456948.1"/>
    </source>
</evidence>
<evidence type="ECO:0000313" key="2">
    <source>
        <dbReference type="Proteomes" id="UP001565369"/>
    </source>
</evidence>
<name>A0ABV4G1E1_9BRAD</name>
<reference evidence="1 2" key="1">
    <citation type="submission" date="2024-07" db="EMBL/GenBank/DDBJ databases">
        <title>Genomic Encyclopedia of Type Strains, Phase V (KMG-V): Genome sequencing to study the core and pangenomes of soil and plant-associated prokaryotes.</title>
        <authorList>
            <person name="Whitman W."/>
        </authorList>
    </citation>
    <scope>NUCLEOTIDE SEQUENCE [LARGE SCALE GENOMIC DNA]</scope>
    <source>
        <strain evidence="1 2">USDA 152</strain>
    </source>
</reference>
<accession>A0ABV4G1E1</accession>
<protein>
    <recommendedName>
        <fullName evidence="3">Twin-arginine translocation signal domain-containing protein</fullName>
    </recommendedName>
</protein>
<proteinExistence type="predicted"/>
<gene>
    <name evidence="1" type="ORF">ABIG07_005896</name>
</gene>
<dbReference type="EMBL" id="JBGBZJ010000003">
    <property type="protein sequence ID" value="MEY9456948.1"/>
    <property type="molecule type" value="Genomic_DNA"/>
</dbReference>
<sequence length="95" mass="10215">MPDQDDDRREFLKTCGKFAAVTPPTITLLCYQRPSRPTRLHSLARGRFTTTISTMATMAGAMAAAMAAPTGRTIEAAEPTRGLRKETQCTPGAAT</sequence>
<comment type="caution">
    <text evidence="1">The sequence shown here is derived from an EMBL/GenBank/DDBJ whole genome shotgun (WGS) entry which is preliminary data.</text>
</comment>
<dbReference type="Proteomes" id="UP001565369">
    <property type="component" value="Unassembled WGS sequence"/>
</dbReference>
<evidence type="ECO:0008006" key="3">
    <source>
        <dbReference type="Google" id="ProtNLM"/>
    </source>
</evidence>
<organism evidence="1 2">
    <name type="scientific">Bradyrhizobium ottawaense</name>
    <dbReference type="NCBI Taxonomy" id="931866"/>
    <lineage>
        <taxon>Bacteria</taxon>
        <taxon>Pseudomonadati</taxon>
        <taxon>Pseudomonadota</taxon>
        <taxon>Alphaproteobacteria</taxon>
        <taxon>Hyphomicrobiales</taxon>
        <taxon>Nitrobacteraceae</taxon>
        <taxon>Bradyrhizobium</taxon>
    </lineage>
</organism>
<keyword evidence="2" id="KW-1185">Reference proteome</keyword>